<dbReference type="STRING" id="7375.A0A0L0C826"/>
<evidence type="ECO:0000313" key="2">
    <source>
        <dbReference type="EMBL" id="KNC28382.1"/>
    </source>
</evidence>
<protein>
    <recommendedName>
        <fullName evidence="4">Glycosyltransferase family 92 protein</fullName>
    </recommendedName>
</protein>
<dbReference type="Proteomes" id="UP000037069">
    <property type="component" value="Unassembled WGS sequence"/>
</dbReference>
<name>A0A0L0C826_LUCCU</name>
<feature type="transmembrane region" description="Helical" evidence="1">
    <location>
        <begin position="7"/>
        <end position="23"/>
    </location>
</feature>
<dbReference type="OMA" id="YVNFFGR"/>
<dbReference type="AlphaFoldDB" id="A0A0L0C826"/>
<keyword evidence="1" id="KW-0472">Membrane</keyword>
<reference evidence="2 3" key="1">
    <citation type="journal article" date="2015" name="Nat. Commun.">
        <title>Lucilia cuprina genome unlocks parasitic fly biology to underpin future interventions.</title>
        <authorList>
            <person name="Anstead C.A."/>
            <person name="Korhonen P.K."/>
            <person name="Young N.D."/>
            <person name="Hall R.S."/>
            <person name="Jex A.R."/>
            <person name="Murali S.C."/>
            <person name="Hughes D.S."/>
            <person name="Lee S.F."/>
            <person name="Perry T."/>
            <person name="Stroehlein A.J."/>
            <person name="Ansell B.R."/>
            <person name="Breugelmans B."/>
            <person name="Hofmann A."/>
            <person name="Qu J."/>
            <person name="Dugan S."/>
            <person name="Lee S.L."/>
            <person name="Chao H."/>
            <person name="Dinh H."/>
            <person name="Han Y."/>
            <person name="Doddapaneni H.V."/>
            <person name="Worley K.C."/>
            <person name="Muzny D.M."/>
            <person name="Ioannidis P."/>
            <person name="Waterhouse R.M."/>
            <person name="Zdobnov E.M."/>
            <person name="James P.J."/>
            <person name="Bagnall N.H."/>
            <person name="Kotze A.C."/>
            <person name="Gibbs R.A."/>
            <person name="Richards S."/>
            <person name="Batterham P."/>
            <person name="Gasser R.B."/>
        </authorList>
    </citation>
    <scope>NUCLEOTIDE SEQUENCE [LARGE SCALE GENOMIC DNA]</scope>
    <source>
        <strain evidence="2 3">LS</strain>
        <tissue evidence="2">Full body</tissue>
    </source>
</reference>
<keyword evidence="1" id="KW-1133">Transmembrane helix</keyword>
<sequence length="435" mass="50376">MRKYQQLLLLLISVISVGVLFMYKTENNRLKDVLHVINFFGRNDAAILKRIENNATMNYLVDYLHPLAVWQSIGDNFHGYSAHWKRNELVAGGEAVVLVVGRKGAVLNFKCSLSFKGSSSNIQGKFRFQRLDKDGDDDNSDFTRYNFYCRVTRDFGLPETVTFNDLTSSSKNGHSLRLRHVKVIDELSKKLATHPLTVCVDLVSPEFQNMTVIDKQGPELLEFFIHHFALGIEDFIIYNGDSLPQNLLPLLNRFNIRVHLLPFNFPYTMQNASERIRGLIESDCLLRSTNRARHCLLLAPNEFFYPNTKLDHQKSIVRALNHYSNEVSRFDLPVFAVCKSEKYKYLFENNLYDPELRPLHTISIYRPQDTGIALSAEDLSNTPRRIALPLSQVFTHRYVNCLHVGKDGLHDWRNSLREDFMQHIQRLNQEIKILI</sequence>
<evidence type="ECO:0000256" key="1">
    <source>
        <dbReference type="SAM" id="Phobius"/>
    </source>
</evidence>
<dbReference type="EMBL" id="JRES01000780">
    <property type="protein sequence ID" value="KNC28382.1"/>
    <property type="molecule type" value="Genomic_DNA"/>
</dbReference>
<keyword evidence="3" id="KW-1185">Reference proteome</keyword>
<keyword evidence="1" id="KW-0812">Transmembrane</keyword>
<proteinExistence type="predicted"/>
<accession>A0A0L0C826</accession>
<evidence type="ECO:0008006" key="4">
    <source>
        <dbReference type="Google" id="ProtNLM"/>
    </source>
</evidence>
<organism evidence="2 3">
    <name type="scientific">Lucilia cuprina</name>
    <name type="common">Green bottle fly</name>
    <name type="synonym">Australian sheep blowfly</name>
    <dbReference type="NCBI Taxonomy" id="7375"/>
    <lineage>
        <taxon>Eukaryota</taxon>
        <taxon>Metazoa</taxon>
        <taxon>Ecdysozoa</taxon>
        <taxon>Arthropoda</taxon>
        <taxon>Hexapoda</taxon>
        <taxon>Insecta</taxon>
        <taxon>Pterygota</taxon>
        <taxon>Neoptera</taxon>
        <taxon>Endopterygota</taxon>
        <taxon>Diptera</taxon>
        <taxon>Brachycera</taxon>
        <taxon>Muscomorpha</taxon>
        <taxon>Oestroidea</taxon>
        <taxon>Calliphoridae</taxon>
        <taxon>Luciliinae</taxon>
        <taxon>Lucilia</taxon>
    </lineage>
</organism>
<comment type="caution">
    <text evidence="2">The sequence shown here is derived from an EMBL/GenBank/DDBJ whole genome shotgun (WGS) entry which is preliminary data.</text>
</comment>
<evidence type="ECO:0000313" key="3">
    <source>
        <dbReference type="Proteomes" id="UP000037069"/>
    </source>
</evidence>
<gene>
    <name evidence="2" type="ORF">FF38_13170</name>
</gene>
<dbReference type="OrthoDB" id="6433308at2759"/>